<dbReference type="Gene3D" id="4.10.240.10">
    <property type="entry name" value="Zn(2)-C6 fungal-type DNA-binding domain"/>
    <property type="match status" value="1"/>
</dbReference>
<evidence type="ECO:0000313" key="9">
    <source>
        <dbReference type="EMBL" id="PMD51287.1"/>
    </source>
</evidence>
<protein>
    <recommendedName>
        <fullName evidence="8">Zn(2)-C6 fungal-type domain-containing protein</fullName>
    </recommendedName>
</protein>
<dbReference type="GO" id="GO:0000981">
    <property type="term" value="F:DNA-binding transcription factor activity, RNA polymerase II-specific"/>
    <property type="evidence" value="ECO:0007669"/>
    <property type="project" value="InterPro"/>
</dbReference>
<evidence type="ECO:0000256" key="7">
    <source>
        <dbReference type="SAM" id="MobiDB-lite"/>
    </source>
</evidence>
<dbReference type="STRING" id="1095630.A0A2J6SKK8"/>
<evidence type="ECO:0000256" key="1">
    <source>
        <dbReference type="ARBA" id="ARBA00022723"/>
    </source>
</evidence>
<dbReference type="InterPro" id="IPR036864">
    <property type="entry name" value="Zn2-C6_fun-type_DNA-bd_sf"/>
</dbReference>
<dbReference type="EMBL" id="KZ613912">
    <property type="protein sequence ID" value="PMD51287.1"/>
    <property type="molecule type" value="Genomic_DNA"/>
</dbReference>
<organism evidence="9 10">
    <name type="scientific">Hyaloscypha bicolor E</name>
    <dbReference type="NCBI Taxonomy" id="1095630"/>
    <lineage>
        <taxon>Eukaryota</taxon>
        <taxon>Fungi</taxon>
        <taxon>Dikarya</taxon>
        <taxon>Ascomycota</taxon>
        <taxon>Pezizomycotina</taxon>
        <taxon>Leotiomycetes</taxon>
        <taxon>Helotiales</taxon>
        <taxon>Hyaloscyphaceae</taxon>
        <taxon>Hyaloscypha</taxon>
        <taxon>Hyaloscypha bicolor</taxon>
    </lineage>
</organism>
<keyword evidence="6" id="KW-0539">Nucleus</keyword>
<dbReference type="SUPFAM" id="SSF57701">
    <property type="entry name" value="Zn2/Cys6 DNA-binding domain"/>
    <property type="match status" value="1"/>
</dbReference>
<dbReference type="InParanoid" id="A0A2J6SKK8"/>
<gene>
    <name evidence="9" type="ORF">K444DRAFT_543790</name>
</gene>
<keyword evidence="10" id="KW-1185">Reference proteome</keyword>
<evidence type="ECO:0000256" key="3">
    <source>
        <dbReference type="ARBA" id="ARBA00023015"/>
    </source>
</evidence>
<evidence type="ECO:0000256" key="2">
    <source>
        <dbReference type="ARBA" id="ARBA00022833"/>
    </source>
</evidence>
<accession>A0A2J6SKK8</accession>
<dbReference type="PROSITE" id="PS00463">
    <property type="entry name" value="ZN2_CY6_FUNGAL_1"/>
    <property type="match status" value="1"/>
</dbReference>
<dbReference type="SMART" id="SM00066">
    <property type="entry name" value="GAL4"/>
    <property type="match status" value="1"/>
</dbReference>
<evidence type="ECO:0000256" key="6">
    <source>
        <dbReference type="ARBA" id="ARBA00023242"/>
    </source>
</evidence>
<keyword evidence="5" id="KW-0804">Transcription</keyword>
<dbReference type="RefSeq" id="XP_024728191.1">
    <property type="nucleotide sequence ID" value="XM_024875989.1"/>
</dbReference>
<dbReference type="Pfam" id="PF00172">
    <property type="entry name" value="Zn_clus"/>
    <property type="match status" value="1"/>
</dbReference>
<keyword evidence="4" id="KW-0238">DNA-binding</keyword>
<dbReference type="PANTHER" id="PTHR36206:SF4">
    <property type="entry name" value="HYPOTHETICAL CONSERVED PROTEIN (EUROFUNG)-RELATED"/>
    <property type="match status" value="1"/>
</dbReference>
<dbReference type="InterPro" id="IPR052360">
    <property type="entry name" value="Transcr_Regulatory_Proteins"/>
</dbReference>
<name>A0A2J6SKK8_9HELO</name>
<keyword evidence="3" id="KW-0805">Transcription regulation</keyword>
<dbReference type="GO" id="GO:0003677">
    <property type="term" value="F:DNA binding"/>
    <property type="evidence" value="ECO:0007669"/>
    <property type="project" value="UniProtKB-KW"/>
</dbReference>
<dbReference type="GeneID" id="36584068"/>
<dbReference type="InterPro" id="IPR001138">
    <property type="entry name" value="Zn2Cys6_DnaBD"/>
</dbReference>
<dbReference type="Proteomes" id="UP000235371">
    <property type="component" value="Unassembled WGS sequence"/>
</dbReference>
<reference evidence="9 10" key="1">
    <citation type="submission" date="2016-04" db="EMBL/GenBank/DDBJ databases">
        <title>A degradative enzymes factory behind the ericoid mycorrhizal symbiosis.</title>
        <authorList>
            <consortium name="DOE Joint Genome Institute"/>
            <person name="Martino E."/>
            <person name="Morin E."/>
            <person name="Grelet G."/>
            <person name="Kuo A."/>
            <person name="Kohler A."/>
            <person name="Daghino S."/>
            <person name="Barry K."/>
            <person name="Choi C."/>
            <person name="Cichocki N."/>
            <person name="Clum A."/>
            <person name="Copeland A."/>
            <person name="Hainaut M."/>
            <person name="Haridas S."/>
            <person name="Labutti K."/>
            <person name="Lindquist E."/>
            <person name="Lipzen A."/>
            <person name="Khouja H.-R."/>
            <person name="Murat C."/>
            <person name="Ohm R."/>
            <person name="Olson A."/>
            <person name="Spatafora J."/>
            <person name="Veneault-Fourrey C."/>
            <person name="Henrissat B."/>
            <person name="Grigoriev I."/>
            <person name="Martin F."/>
            <person name="Perotto S."/>
        </authorList>
    </citation>
    <scope>NUCLEOTIDE SEQUENCE [LARGE SCALE GENOMIC DNA]</scope>
    <source>
        <strain evidence="9 10">E</strain>
    </source>
</reference>
<dbReference type="CDD" id="cd00067">
    <property type="entry name" value="GAL4"/>
    <property type="match status" value="1"/>
</dbReference>
<dbReference type="PANTHER" id="PTHR36206">
    <property type="entry name" value="ASPERCRYPTIN BIOSYNTHESIS CLUSTER-SPECIFIC TRANSCRIPTION REGULATOR ATNN-RELATED"/>
    <property type="match status" value="1"/>
</dbReference>
<feature type="domain" description="Zn(2)-C6 fungal-type" evidence="8">
    <location>
        <begin position="41"/>
        <end position="69"/>
    </location>
</feature>
<evidence type="ECO:0000313" key="10">
    <source>
        <dbReference type="Proteomes" id="UP000235371"/>
    </source>
</evidence>
<keyword evidence="2" id="KW-0862">Zinc</keyword>
<dbReference type="GO" id="GO:0008270">
    <property type="term" value="F:zinc ion binding"/>
    <property type="evidence" value="ECO:0007669"/>
    <property type="project" value="InterPro"/>
</dbReference>
<feature type="region of interest" description="Disordered" evidence="7">
    <location>
        <begin position="1"/>
        <end position="36"/>
    </location>
</feature>
<dbReference type="AlphaFoldDB" id="A0A2J6SKK8"/>
<evidence type="ECO:0000256" key="4">
    <source>
        <dbReference type="ARBA" id="ARBA00023125"/>
    </source>
</evidence>
<evidence type="ECO:0000256" key="5">
    <source>
        <dbReference type="ARBA" id="ARBA00023163"/>
    </source>
</evidence>
<sequence length="510" mass="56427">MATEANGLSDGQGKERNNDSTSETAKDGKKKRKGGAKVKSGCLTCKTRRVKCDERKPVCKRCARLGVQCDGYTKTAVKTEIHTGPRPLVPKGIVQTSSLRIQPYTGPDFSGQDEARYFRFYCENVAAQLSGPLETTLWERTIPQAVETEPIIKHAVVAVAALNKSRMDAAKGMGKSNPHHQFALLQYGKALKKIRNTLTVGVSDPRRSLMACLLVLCLESLQGYQSSASIQAAVGVALLQRWCLENKGKLAHLKKIEEDICHGLSSLDLQALLFLDTRAGPIHCELLKGAADVQLLILASPLSFIMSLRDCHLYWQLFMRHCYHFIAAARSEITQQNSTAPPESTSQTHPLSFDPGNNVWSAFVDASQETPVSLQRERDACLENVYRWERASKGHIEEALSSRKDTDEYIVASMLRIQVAMTQVALGTAFSQNEMFHFNIGILPGLCQVGLWCRQKAICERAISLLLKSPEMQEGVWNSESLSRFVNFLRTVEEDGDDADGVVPASKRVS</sequence>
<dbReference type="PROSITE" id="PS50048">
    <property type="entry name" value="ZN2_CY6_FUNGAL_2"/>
    <property type="match status" value="1"/>
</dbReference>
<proteinExistence type="predicted"/>
<dbReference type="OrthoDB" id="3172332at2759"/>
<keyword evidence="1" id="KW-0479">Metal-binding</keyword>
<evidence type="ECO:0000259" key="8">
    <source>
        <dbReference type="PROSITE" id="PS50048"/>
    </source>
</evidence>